<sequence length="464" mass="51039">MQISSTLTLKTTQRSRIYQYLAAFTGTLGIVSSEMHYGWPSPSLPILKNGTYVIQIGETESSWLAIMPLIGAILGAVMTGLVIDILGRKRLILFSGVPFFVSWIVIGFAETSVLLHVARFLAGMTDGLSFTAVPMFLGEIAEPEIRGLLCSICPVLIVVGLLLINTIGSYLDISTTAFVACSIPAILLITFIWIPESPYFLLMRGRYDEARKSLQRFRGTTDVEKELERLSTAVQEQNNNSGKFLDLFTSPSNRKAIFIALGLRSVQQLTGITAITIYCQRIFIASNSFLSSAVATIIYFTVQLVLSAVASFMVDISGRRPLLIISLTGTGITLLINGTYLFIKNCTDIDTSDFDFVLLVTLLAFIIIFSLGLQTIPLLIMSEMFPTNVKAFALCIADVYFSVIASVISQYFHGTSSAFGMHVPFYSFAVCCVFGLVFIVFCVPETKGKTLEDIQRYLKGEIKL</sequence>
<dbReference type="InterPro" id="IPR036259">
    <property type="entry name" value="MFS_trans_sf"/>
</dbReference>
<keyword evidence="3 8" id="KW-0812">Transmembrane</keyword>
<proteinExistence type="inferred from homology"/>
<evidence type="ECO:0000256" key="4">
    <source>
        <dbReference type="ARBA" id="ARBA00022989"/>
    </source>
</evidence>
<dbReference type="Proteomes" id="UP001168821">
    <property type="component" value="Unassembled WGS sequence"/>
</dbReference>
<protein>
    <recommendedName>
        <fullName evidence="9">Major facilitator superfamily (MFS) profile domain-containing protein</fullName>
    </recommendedName>
</protein>
<keyword evidence="6" id="KW-0325">Glycoprotein</keyword>
<dbReference type="InterPro" id="IPR005828">
    <property type="entry name" value="MFS_sugar_transport-like"/>
</dbReference>
<dbReference type="Gene3D" id="1.20.1250.20">
    <property type="entry name" value="MFS general substrate transporter like domains"/>
    <property type="match status" value="1"/>
</dbReference>
<dbReference type="PANTHER" id="PTHR48021:SF46">
    <property type="entry name" value="MAJOR FACILITATOR SUPERFAMILY (MFS) PROFILE DOMAIN-CONTAINING PROTEIN"/>
    <property type="match status" value="1"/>
</dbReference>
<dbReference type="SUPFAM" id="SSF103473">
    <property type="entry name" value="MFS general substrate transporter"/>
    <property type="match status" value="1"/>
</dbReference>
<dbReference type="GO" id="GO:0022857">
    <property type="term" value="F:transmembrane transporter activity"/>
    <property type="evidence" value="ECO:0007669"/>
    <property type="project" value="InterPro"/>
</dbReference>
<reference evidence="10" key="1">
    <citation type="journal article" date="2023" name="G3 (Bethesda)">
        <title>Whole genome assemblies of Zophobas morio and Tenebrio molitor.</title>
        <authorList>
            <person name="Kaur S."/>
            <person name="Stinson S.A."/>
            <person name="diCenzo G.C."/>
        </authorList>
    </citation>
    <scope>NUCLEOTIDE SEQUENCE</scope>
    <source>
        <strain evidence="10">QUZm001</strain>
    </source>
</reference>
<evidence type="ECO:0000256" key="2">
    <source>
        <dbReference type="ARBA" id="ARBA00022475"/>
    </source>
</evidence>
<evidence type="ECO:0000256" key="6">
    <source>
        <dbReference type="ARBA" id="ARBA00023180"/>
    </source>
</evidence>
<comment type="subcellular location">
    <subcellularLocation>
        <location evidence="1">Cell membrane</location>
        <topology evidence="1">Multi-pass membrane protein</topology>
    </subcellularLocation>
</comment>
<feature type="transmembrane region" description="Helical" evidence="8">
    <location>
        <begin position="289"/>
        <end position="310"/>
    </location>
</feature>
<dbReference type="Pfam" id="PF00083">
    <property type="entry name" value="Sugar_tr"/>
    <property type="match status" value="1"/>
</dbReference>
<comment type="similarity">
    <text evidence="7">Belongs to the major facilitator superfamily. Sugar transporter (TC 2.A.1.1) family. Trehalose transporter subfamily.</text>
</comment>
<dbReference type="InterPro" id="IPR020846">
    <property type="entry name" value="MFS_dom"/>
</dbReference>
<evidence type="ECO:0000259" key="9">
    <source>
        <dbReference type="PROSITE" id="PS50850"/>
    </source>
</evidence>
<feature type="transmembrane region" description="Helical" evidence="8">
    <location>
        <begin position="425"/>
        <end position="443"/>
    </location>
</feature>
<dbReference type="FunFam" id="1.20.1250.20:FF:000055">
    <property type="entry name" value="Facilitated trehalose transporter Tret1-2 homolog"/>
    <property type="match status" value="1"/>
</dbReference>
<feature type="transmembrane region" description="Helical" evidence="8">
    <location>
        <begin position="173"/>
        <end position="194"/>
    </location>
</feature>
<feature type="transmembrane region" description="Helical" evidence="8">
    <location>
        <begin position="322"/>
        <end position="343"/>
    </location>
</feature>
<feature type="transmembrane region" description="Helical" evidence="8">
    <location>
        <begin position="20"/>
        <end position="39"/>
    </location>
</feature>
<keyword evidence="5 8" id="KW-0472">Membrane</keyword>
<dbReference type="PRINTS" id="PR00171">
    <property type="entry name" value="SUGRTRNSPORT"/>
</dbReference>
<dbReference type="InterPro" id="IPR005829">
    <property type="entry name" value="Sugar_transporter_CS"/>
</dbReference>
<evidence type="ECO:0000256" key="5">
    <source>
        <dbReference type="ARBA" id="ARBA00023136"/>
    </source>
</evidence>
<dbReference type="PROSITE" id="PS50850">
    <property type="entry name" value="MFS"/>
    <property type="match status" value="1"/>
</dbReference>
<keyword evidence="11" id="KW-1185">Reference proteome</keyword>
<keyword evidence="4 8" id="KW-1133">Transmembrane helix</keyword>
<gene>
    <name evidence="10" type="ORF">Zmor_008289</name>
</gene>
<feature type="transmembrane region" description="Helical" evidence="8">
    <location>
        <begin position="90"/>
        <end position="109"/>
    </location>
</feature>
<evidence type="ECO:0000256" key="8">
    <source>
        <dbReference type="SAM" id="Phobius"/>
    </source>
</evidence>
<evidence type="ECO:0000256" key="7">
    <source>
        <dbReference type="ARBA" id="ARBA00024348"/>
    </source>
</evidence>
<dbReference type="PROSITE" id="PS00217">
    <property type="entry name" value="SUGAR_TRANSPORT_2"/>
    <property type="match status" value="1"/>
</dbReference>
<dbReference type="InterPro" id="IPR003663">
    <property type="entry name" value="Sugar/inositol_transpt"/>
</dbReference>
<evidence type="ECO:0000256" key="1">
    <source>
        <dbReference type="ARBA" id="ARBA00004651"/>
    </source>
</evidence>
<accession>A0AA38IUG3</accession>
<name>A0AA38IUG3_9CUCU</name>
<feature type="transmembrane region" description="Helical" evidence="8">
    <location>
        <begin position="392"/>
        <end position="413"/>
    </location>
</feature>
<dbReference type="AlphaFoldDB" id="A0AA38IUG3"/>
<feature type="transmembrane region" description="Helical" evidence="8">
    <location>
        <begin position="63"/>
        <end position="83"/>
    </location>
</feature>
<dbReference type="PROSITE" id="PS00216">
    <property type="entry name" value="SUGAR_TRANSPORT_1"/>
    <property type="match status" value="1"/>
</dbReference>
<dbReference type="EMBL" id="JALNTZ010000002">
    <property type="protein sequence ID" value="KAJ3664093.1"/>
    <property type="molecule type" value="Genomic_DNA"/>
</dbReference>
<dbReference type="InterPro" id="IPR050549">
    <property type="entry name" value="MFS_Trehalose_Transporter"/>
</dbReference>
<evidence type="ECO:0000313" key="11">
    <source>
        <dbReference type="Proteomes" id="UP001168821"/>
    </source>
</evidence>
<dbReference type="PANTHER" id="PTHR48021">
    <property type="match status" value="1"/>
</dbReference>
<evidence type="ECO:0000313" key="10">
    <source>
        <dbReference type="EMBL" id="KAJ3664093.1"/>
    </source>
</evidence>
<keyword evidence="2" id="KW-1003">Cell membrane</keyword>
<organism evidence="10 11">
    <name type="scientific">Zophobas morio</name>
    <dbReference type="NCBI Taxonomy" id="2755281"/>
    <lineage>
        <taxon>Eukaryota</taxon>
        <taxon>Metazoa</taxon>
        <taxon>Ecdysozoa</taxon>
        <taxon>Arthropoda</taxon>
        <taxon>Hexapoda</taxon>
        <taxon>Insecta</taxon>
        <taxon>Pterygota</taxon>
        <taxon>Neoptera</taxon>
        <taxon>Endopterygota</taxon>
        <taxon>Coleoptera</taxon>
        <taxon>Polyphaga</taxon>
        <taxon>Cucujiformia</taxon>
        <taxon>Tenebrionidae</taxon>
        <taxon>Zophobas</taxon>
    </lineage>
</organism>
<comment type="caution">
    <text evidence="10">The sequence shown here is derived from an EMBL/GenBank/DDBJ whole genome shotgun (WGS) entry which is preliminary data.</text>
</comment>
<feature type="domain" description="Major facilitator superfamily (MFS) profile" evidence="9">
    <location>
        <begin position="15"/>
        <end position="447"/>
    </location>
</feature>
<dbReference type="GO" id="GO:0005886">
    <property type="term" value="C:plasma membrane"/>
    <property type="evidence" value="ECO:0007669"/>
    <property type="project" value="UniProtKB-SubCell"/>
</dbReference>
<feature type="transmembrane region" description="Helical" evidence="8">
    <location>
        <begin position="148"/>
        <end position="167"/>
    </location>
</feature>
<feature type="transmembrane region" description="Helical" evidence="8">
    <location>
        <begin position="355"/>
        <end position="380"/>
    </location>
</feature>
<evidence type="ECO:0000256" key="3">
    <source>
        <dbReference type="ARBA" id="ARBA00022692"/>
    </source>
</evidence>